<sequence>MPLFAQVGGHASTITSTGSIINKPSSAREKAFYTQLAPSLLPGFIGEWTPEFYGTLSLQGQMGQDGQIAPVTEGELGTKPREMLVLENITYRFLRPNVLDIKLGAQLYDEDASEEKKLRMDEAAKATTSAQTGVRLTGFQVLTTFSALLLGALNARHRQVWDDASKAYVVTPKDFGKAITVPELSGGIARFFYPPHGAAYTPPTPVVSTHAAAAPRAAIVPTPLPLELLVPVLNGVLARLQELLHLLDDTEIRIRGGSLLLVIEGDAKALREATARSEESSPSARPSKQDRGGEGDVGDTEEEDDESETESFSTTDGEGNAKAHTRLPWDLRLIDFAHVRAAPGEGKDEGFLKGIETTVKLIEDLRDWLEMEMEMEETTTQDIL</sequence>
<dbReference type="STRING" id="683840.U5H436"/>
<accession>U5H436</accession>
<dbReference type="Pfam" id="PF03770">
    <property type="entry name" value="IPK"/>
    <property type="match status" value="2"/>
</dbReference>
<dbReference type="Proteomes" id="UP000017200">
    <property type="component" value="Unassembled WGS sequence"/>
</dbReference>
<protein>
    <recommendedName>
        <fullName evidence="4">Kinase</fullName>
        <ecNumber evidence="4">2.7.-.-</ecNumber>
    </recommendedName>
</protein>
<dbReference type="AlphaFoldDB" id="U5H436"/>
<feature type="region of interest" description="Disordered" evidence="5">
    <location>
        <begin position="272"/>
        <end position="323"/>
    </location>
</feature>
<evidence type="ECO:0000256" key="3">
    <source>
        <dbReference type="ARBA" id="ARBA00022777"/>
    </source>
</evidence>
<evidence type="ECO:0000313" key="6">
    <source>
        <dbReference type="EMBL" id="KDE07621.1"/>
    </source>
</evidence>
<name>U5H436_USTV1</name>
<dbReference type="GO" id="GO:0005634">
    <property type="term" value="C:nucleus"/>
    <property type="evidence" value="ECO:0007669"/>
    <property type="project" value="TreeGrafter"/>
</dbReference>
<dbReference type="SUPFAM" id="SSF56104">
    <property type="entry name" value="SAICAR synthase-like"/>
    <property type="match status" value="1"/>
</dbReference>
<dbReference type="OrthoDB" id="338650at2759"/>
<reference evidence="7" key="4">
    <citation type="submission" date="2015-06" db="UniProtKB">
        <authorList>
            <consortium name="EnsemblFungi"/>
        </authorList>
    </citation>
    <scope>IDENTIFICATION</scope>
</reference>
<feature type="compositionally biased region" description="Acidic residues" evidence="5">
    <location>
        <begin position="296"/>
        <end position="309"/>
    </location>
</feature>
<dbReference type="GO" id="GO:0008440">
    <property type="term" value="F:inositol-1,4,5-trisphosphate 3-kinase activity"/>
    <property type="evidence" value="ECO:0007669"/>
    <property type="project" value="TreeGrafter"/>
</dbReference>
<gene>
    <name evidence="6" type="ORF">MVLG_02085</name>
</gene>
<evidence type="ECO:0000313" key="8">
    <source>
        <dbReference type="Proteomes" id="UP000017200"/>
    </source>
</evidence>
<keyword evidence="2 4" id="KW-0808">Transferase</keyword>
<keyword evidence="3 4" id="KW-0418">Kinase</keyword>
<dbReference type="GO" id="GO:0000824">
    <property type="term" value="F:inositol-1,4,5,6-tetrakisphosphate 3-kinase activity"/>
    <property type="evidence" value="ECO:0007669"/>
    <property type="project" value="TreeGrafter"/>
</dbReference>
<reference evidence="6 8" key="3">
    <citation type="journal article" date="2015" name="BMC Genomics">
        <title>Sex and parasites: genomic and transcriptomic analysis of Microbotryum lychnidis-dioicae, the biotrophic and plant-castrating anther smut fungus.</title>
        <authorList>
            <person name="Perlin M.H."/>
            <person name="Amselem J."/>
            <person name="Fontanillas E."/>
            <person name="Toh S.S."/>
            <person name="Chen Z."/>
            <person name="Goldberg J."/>
            <person name="Duplessis S."/>
            <person name="Henrissat B."/>
            <person name="Young S."/>
            <person name="Zeng Q."/>
            <person name="Aguileta G."/>
            <person name="Petit E."/>
            <person name="Badouin H."/>
            <person name="Andrews J."/>
            <person name="Razeeq D."/>
            <person name="Gabaldon T."/>
            <person name="Quesneville H."/>
            <person name="Giraud T."/>
            <person name="Hood M.E."/>
            <person name="Schultz D.J."/>
            <person name="Cuomo C.A."/>
        </authorList>
    </citation>
    <scope>NUCLEOTIDE SEQUENCE [LARGE SCALE GENOMIC DNA]</scope>
    <source>
        <strain evidence="6">P1A1 Lamole</strain>
        <strain evidence="8">p1A1 Lamole</strain>
    </source>
</reference>
<organism evidence="6">
    <name type="scientific">Microbotryum lychnidis-dioicae (strain p1A1 Lamole / MvSl-1064)</name>
    <name type="common">Anther smut fungus</name>
    <dbReference type="NCBI Taxonomy" id="683840"/>
    <lineage>
        <taxon>Eukaryota</taxon>
        <taxon>Fungi</taxon>
        <taxon>Dikarya</taxon>
        <taxon>Basidiomycota</taxon>
        <taxon>Pucciniomycotina</taxon>
        <taxon>Microbotryomycetes</taxon>
        <taxon>Microbotryales</taxon>
        <taxon>Microbotryaceae</taxon>
        <taxon>Microbotryum</taxon>
    </lineage>
</organism>
<dbReference type="Gene3D" id="3.30.470.160">
    <property type="entry name" value="Inositol polyphosphate kinase"/>
    <property type="match status" value="1"/>
</dbReference>
<dbReference type="InParanoid" id="U5H436"/>
<dbReference type="EMBL" id="GL541657">
    <property type="protein sequence ID" value="KDE07621.1"/>
    <property type="molecule type" value="Genomic_DNA"/>
</dbReference>
<dbReference type="EC" id="2.7.-.-" evidence="4"/>
<dbReference type="GO" id="GO:0005737">
    <property type="term" value="C:cytoplasm"/>
    <property type="evidence" value="ECO:0007669"/>
    <property type="project" value="TreeGrafter"/>
</dbReference>
<keyword evidence="8" id="KW-1185">Reference proteome</keyword>
<comment type="similarity">
    <text evidence="1 4">Belongs to the inositol phosphokinase (IPK) family.</text>
</comment>
<evidence type="ECO:0000256" key="5">
    <source>
        <dbReference type="SAM" id="MobiDB-lite"/>
    </source>
</evidence>
<reference evidence="6" key="2">
    <citation type="submission" date="2010-11" db="EMBL/GenBank/DDBJ databases">
        <authorList>
            <consortium name="The Broad Institute Genome Sequencing Platform"/>
            <person name="Earl A."/>
            <person name="Ward D."/>
            <person name="Feldgarden M."/>
            <person name="Gevers D."/>
            <person name="Butler R."/>
            <person name="Young S.K."/>
            <person name="Zeng Q."/>
            <person name="Gargeya S."/>
            <person name="Fitzgerald M."/>
            <person name="Haas B."/>
            <person name="Abouelleil A."/>
            <person name="Alvarado L."/>
            <person name="Arachchi H.M."/>
            <person name="Berlin A."/>
            <person name="Brown A."/>
            <person name="Chapman S.B."/>
            <person name="Chen Z."/>
            <person name="Dunbar C."/>
            <person name="Freedman E."/>
            <person name="Gearin G."/>
            <person name="Gellesch M."/>
            <person name="Goldberg J."/>
            <person name="Griggs A."/>
            <person name="Gujja S."/>
            <person name="Heilman E."/>
            <person name="Heiman D."/>
            <person name="Howarth C."/>
            <person name="Larson L."/>
            <person name="Lui A."/>
            <person name="MacDonald P.J.P."/>
            <person name="Mehta T."/>
            <person name="Montmayeur A."/>
            <person name="Murphy C."/>
            <person name="Neiman D."/>
            <person name="Pearson M."/>
            <person name="Priest M."/>
            <person name="Roberts A."/>
            <person name="Saif S."/>
            <person name="Shea T."/>
            <person name="Shenoy N."/>
            <person name="Sisk P."/>
            <person name="Stolte C."/>
            <person name="Sykes S."/>
            <person name="White J."/>
            <person name="Yandava C."/>
            <person name="Wortman J."/>
            <person name="Nusbaum C."/>
            <person name="Birren B."/>
        </authorList>
    </citation>
    <scope>NUCLEOTIDE SEQUENCE</scope>
    <source>
        <strain evidence="6">P1A1 Lamole</strain>
    </source>
</reference>
<evidence type="ECO:0000256" key="2">
    <source>
        <dbReference type="ARBA" id="ARBA00022679"/>
    </source>
</evidence>
<evidence type="ECO:0000256" key="1">
    <source>
        <dbReference type="ARBA" id="ARBA00007374"/>
    </source>
</evidence>
<dbReference type="InterPro" id="IPR005522">
    <property type="entry name" value="IPK"/>
</dbReference>
<reference evidence="8" key="1">
    <citation type="submission" date="2010-11" db="EMBL/GenBank/DDBJ databases">
        <title>The genome sequence of Microbotryum violaceum strain p1A1 Lamole.</title>
        <authorList>
            <person name="Cuomo C."/>
            <person name="Perlin M."/>
            <person name="Young S.K."/>
            <person name="Zeng Q."/>
            <person name="Gargeya S."/>
            <person name="Alvarado L."/>
            <person name="Berlin A."/>
            <person name="Chapman S.B."/>
            <person name="Chen Z."/>
            <person name="Freedman E."/>
            <person name="Gellesch M."/>
            <person name="Goldberg J."/>
            <person name="Griggs A."/>
            <person name="Gujja S."/>
            <person name="Heilman E."/>
            <person name="Heiman D."/>
            <person name="Howarth C."/>
            <person name="Mehta T."/>
            <person name="Neiman D."/>
            <person name="Pearson M."/>
            <person name="Roberts A."/>
            <person name="Saif S."/>
            <person name="Shea T."/>
            <person name="Shenoy N."/>
            <person name="Sisk P."/>
            <person name="Stolte C."/>
            <person name="Sykes S."/>
            <person name="White J."/>
            <person name="Yandava C."/>
            <person name="Haas B."/>
            <person name="Nusbaum C."/>
            <person name="Birren B."/>
        </authorList>
    </citation>
    <scope>NUCLEOTIDE SEQUENCE [LARGE SCALE GENOMIC DNA]</scope>
    <source>
        <strain evidence="8">p1A1 Lamole</strain>
    </source>
</reference>
<dbReference type="EMBL" id="AEIJ01000213">
    <property type="status" value="NOT_ANNOTATED_CDS"/>
    <property type="molecule type" value="Genomic_DNA"/>
</dbReference>
<dbReference type="GO" id="GO:0046854">
    <property type="term" value="P:phosphatidylinositol phosphate biosynthetic process"/>
    <property type="evidence" value="ECO:0007669"/>
    <property type="project" value="TreeGrafter"/>
</dbReference>
<evidence type="ECO:0000313" key="7">
    <source>
        <dbReference type="EnsemblFungi" id="MVLG_02085T0"/>
    </source>
</evidence>
<dbReference type="GO" id="GO:0032958">
    <property type="term" value="P:inositol phosphate biosynthetic process"/>
    <property type="evidence" value="ECO:0007669"/>
    <property type="project" value="InterPro"/>
</dbReference>
<dbReference type="PANTHER" id="PTHR12400:SF108">
    <property type="entry name" value="KINASE"/>
    <property type="match status" value="1"/>
</dbReference>
<dbReference type="InterPro" id="IPR038286">
    <property type="entry name" value="IPK_sf"/>
</dbReference>
<proteinExistence type="inferred from homology"/>
<dbReference type="EnsemblFungi" id="MVLG_02085T0">
    <property type="protein sequence ID" value="MVLG_02085T0"/>
    <property type="gene ID" value="MVLG_02085"/>
</dbReference>
<dbReference type="PANTHER" id="PTHR12400">
    <property type="entry name" value="INOSITOL POLYPHOSPHATE KINASE"/>
    <property type="match status" value="1"/>
</dbReference>
<evidence type="ECO:0000256" key="4">
    <source>
        <dbReference type="RuleBase" id="RU363090"/>
    </source>
</evidence>